<dbReference type="PIRSF" id="PIRSF036521">
    <property type="entry name" value="UCP036521_pph"/>
    <property type="match status" value="1"/>
</dbReference>
<gene>
    <name evidence="2" type="ORF">UR54_C0007G0013</name>
</gene>
<reference evidence="2 3" key="1">
    <citation type="journal article" date="2015" name="Nature">
        <title>rRNA introns, odd ribosomes, and small enigmatic genomes across a large radiation of phyla.</title>
        <authorList>
            <person name="Brown C.T."/>
            <person name="Hug L.A."/>
            <person name="Thomas B.C."/>
            <person name="Sharon I."/>
            <person name="Castelle C.J."/>
            <person name="Singh A."/>
            <person name="Wilkins M.J."/>
            <person name="Williams K.H."/>
            <person name="Banfield J.F."/>
        </authorList>
    </citation>
    <scope>NUCLEOTIDE SEQUENCE [LARGE SCALE GENOMIC DNA]</scope>
</reference>
<keyword evidence="2" id="KW-0378">Hydrolase</keyword>
<dbReference type="STRING" id="1618477.UR54_C0007G0013"/>
<dbReference type="Pfam" id="PF03819">
    <property type="entry name" value="MazG"/>
    <property type="match status" value="1"/>
</dbReference>
<sequence>MKTLKDNQNEVKELTKKFNFNWSNYVQYIHLIEEVGELGEALTVYKGDRKAGMGEKALADHCDLEEEFGDILFTLLELGNQLNFDLTTALEKTFERYNRKLNKLKEVTDKY</sequence>
<dbReference type="Gene3D" id="1.10.287.1080">
    <property type="entry name" value="MazG-like"/>
    <property type="match status" value="1"/>
</dbReference>
<dbReference type="AlphaFoldDB" id="A0A0G0DC45"/>
<evidence type="ECO:0000313" key="2">
    <source>
        <dbReference type="EMBL" id="KKP60900.1"/>
    </source>
</evidence>
<comment type="caution">
    <text evidence="2">The sequence shown here is derived from an EMBL/GenBank/DDBJ whole genome shotgun (WGS) entry which is preliminary data.</text>
</comment>
<proteinExistence type="predicted"/>
<dbReference type="SUPFAM" id="SSF101386">
    <property type="entry name" value="all-alpha NTP pyrophosphatases"/>
    <property type="match status" value="1"/>
</dbReference>
<dbReference type="EMBL" id="LBPP01000007">
    <property type="protein sequence ID" value="KKP60900.1"/>
    <property type="molecule type" value="Genomic_DNA"/>
</dbReference>
<dbReference type="Proteomes" id="UP000034688">
    <property type="component" value="Unassembled WGS sequence"/>
</dbReference>
<evidence type="ECO:0000313" key="3">
    <source>
        <dbReference type="Proteomes" id="UP000034688"/>
    </source>
</evidence>
<protein>
    <submittedName>
        <fullName evidence="2">Nucleoside triphosphate pyrophosphohydrolase</fullName>
    </submittedName>
</protein>
<dbReference type="InterPro" id="IPR011411">
    <property type="entry name" value="MazG-related_YvdC"/>
</dbReference>
<accession>A0A0G0DC45</accession>
<evidence type="ECO:0000259" key="1">
    <source>
        <dbReference type="Pfam" id="PF03819"/>
    </source>
</evidence>
<dbReference type="InterPro" id="IPR004518">
    <property type="entry name" value="MazG-like_dom"/>
</dbReference>
<dbReference type="GO" id="GO:0016787">
    <property type="term" value="F:hydrolase activity"/>
    <property type="evidence" value="ECO:0007669"/>
    <property type="project" value="UniProtKB-KW"/>
</dbReference>
<feature type="domain" description="NTP pyrophosphohydrolase MazG-like" evidence="1">
    <location>
        <begin position="30"/>
        <end position="100"/>
    </location>
</feature>
<dbReference type="PANTHER" id="PTHR42702:SF1">
    <property type="entry name" value="REGULATORY PROTEIN FOR BETA-LACTAMASE"/>
    <property type="match status" value="1"/>
</dbReference>
<organism evidence="2 3">
    <name type="scientific">Candidatus Roizmanbacteria bacterium GW2011_GWA2_34_18</name>
    <dbReference type="NCBI Taxonomy" id="1618477"/>
    <lineage>
        <taxon>Bacteria</taxon>
        <taxon>Candidatus Roizmaniibacteriota</taxon>
    </lineage>
</organism>
<dbReference type="PANTHER" id="PTHR42702">
    <property type="entry name" value="NUCLEOTIDE PYROPHOSPHOHYDROLASE"/>
    <property type="match status" value="1"/>
</dbReference>
<name>A0A0G0DC45_9BACT</name>